<reference evidence="3" key="1">
    <citation type="journal article" date="2021" name="Proc. Natl. Acad. Sci. U.S.A.">
        <title>A Catalog of Tens of Thousands of Viruses from Human Metagenomes Reveals Hidden Associations with Chronic Diseases.</title>
        <authorList>
            <person name="Tisza M.J."/>
            <person name="Buck C.B."/>
        </authorList>
    </citation>
    <scope>NUCLEOTIDE SEQUENCE</scope>
    <source>
        <strain evidence="3">Ctz6O13</strain>
    </source>
</reference>
<accession>A0A8S5TL58</accession>
<proteinExistence type="predicted"/>
<feature type="coiled-coil region" evidence="1">
    <location>
        <begin position="28"/>
        <end position="95"/>
    </location>
</feature>
<keyword evidence="1" id="KW-0175">Coiled coil</keyword>
<organism evidence="3">
    <name type="scientific">Podoviridae sp. ctz6O13</name>
    <dbReference type="NCBI Taxonomy" id="2827757"/>
    <lineage>
        <taxon>Viruses</taxon>
        <taxon>Duplodnaviria</taxon>
        <taxon>Heunggongvirae</taxon>
        <taxon>Uroviricota</taxon>
        <taxon>Caudoviricetes</taxon>
    </lineage>
</organism>
<evidence type="ECO:0000256" key="2">
    <source>
        <dbReference type="SAM" id="MobiDB-lite"/>
    </source>
</evidence>
<dbReference type="EMBL" id="BK032843">
    <property type="protein sequence ID" value="DAF63727.1"/>
    <property type="molecule type" value="Genomic_DNA"/>
</dbReference>
<name>A0A8S5TL58_9CAUD</name>
<feature type="region of interest" description="Disordered" evidence="2">
    <location>
        <begin position="129"/>
        <end position="163"/>
    </location>
</feature>
<sequence length="163" mass="18890">MILQLLSLLFGGGVGAGIMQLYTAKINKQKLAVEVQDALTEIERKKQDNMQDAFDTVYQELNKCLTDYTAISQEYREHREKMRKYEESVQEQIHAKCVELAELKSKITYLKGIRCYDTLCPHRISVNPDKKGDADIENTRYVMKKENKEDYNADREDSQSGKE</sequence>
<evidence type="ECO:0000256" key="1">
    <source>
        <dbReference type="SAM" id="Coils"/>
    </source>
</evidence>
<protein>
    <submittedName>
        <fullName evidence="3">YtxH-like protein</fullName>
    </submittedName>
</protein>
<evidence type="ECO:0000313" key="3">
    <source>
        <dbReference type="EMBL" id="DAF63727.1"/>
    </source>
</evidence>